<dbReference type="EMBL" id="FZNR01000031">
    <property type="protein sequence ID" value="SNS97817.1"/>
    <property type="molecule type" value="Genomic_DNA"/>
</dbReference>
<dbReference type="PROSITE" id="PS50943">
    <property type="entry name" value="HTH_CROC1"/>
    <property type="match status" value="1"/>
</dbReference>
<dbReference type="RefSeq" id="WP_089298719.1">
    <property type="nucleotide sequence ID" value="NZ_BOMU01000113.1"/>
</dbReference>
<organism evidence="2 3">
    <name type="scientific">Actinoplanes regularis</name>
    <dbReference type="NCBI Taxonomy" id="52697"/>
    <lineage>
        <taxon>Bacteria</taxon>
        <taxon>Bacillati</taxon>
        <taxon>Actinomycetota</taxon>
        <taxon>Actinomycetes</taxon>
        <taxon>Micromonosporales</taxon>
        <taxon>Micromonosporaceae</taxon>
        <taxon>Actinoplanes</taxon>
    </lineage>
</organism>
<evidence type="ECO:0000259" key="1">
    <source>
        <dbReference type="PROSITE" id="PS50943"/>
    </source>
</evidence>
<dbReference type="SUPFAM" id="SSF47413">
    <property type="entry name" value="lambda repressor-like DNA-binding domains"/>
    <property type="match status" value="1"/>
</dbReference>
<name>A0A239IW28_9ACTN</name>
<reference evidence="2 3" key="1">
    <citation type="submission" date="2017-06" db="EMBL/GenBank/DDBJ databases">
        <authorList>
            <person name="Kim H.J."/>
            <person name="Triplett B.A."/>
        </authorList>
    </citation>
    <scope>NUCLEOTIDE SEQUENCE [LARGE SCALE GENOMIC DNA]</scope>
    <source>
        <strain evidence="2 3">DSM 43151</strain>
    </source>
</reference>
<dbReference type="GO" id="GO:0003677">
    <property type="term" value="F:DNA binding"/>
    <property type="evidence" value="ECO:0007669"/>
    <property type="project" value="InterPro"/>
</dbReference>
<gene>
    <name evidence="2" type="ORF">SAMN06264365_13140</name>
</gene>
<dbReference type="Gene3D" id="1.10.260.40">
    <property type="entry name" value="lambda repressor-like DNA-binding domains"/>
    <property type="match status" value="1"/>
</dbReference>
<dbReference type="CDD" id="cd00093">
    <property type="entry name" value="HTH_XRE"/>
    <property type="match status" value="1"/>
</dbReference>
<dbReference type="AlphaFoldDB" id="A0A239IW28"/>
<dbReference type="Gene3D" id="1.25.40.10">
    <property type="entry name" value="Tetratricopeptide repeat domain"/>
    <property type="match status" value="1"/>
</dbReference>
<dbReference type="Pfam" id="PF13560">
    <property type="entry name" value="HTH_31"/>
    <property type="match status" value="1"/>
</dbReference>
<dbReference type="OrthoDB" id="3213425at2"/>
<dbReference type="SMART" id="SM00530">
    <property type="entry name" value="HTH_XRE"/>
    <property type="match status" value="1"/>
</dbReference>
<sequence length="445" mass="49023">MIDKEEHFGQALRRLRDARGLSVRQLADLVRMSKTKIGYLESANGRNVDPDDARALDAILGSGITLVTAASRDRIAALPRATRALLTGPNRYTDLGSTLLTAWSDPGGAEPVERRSFLQTGLIFPVLALEVTRHGMGTAMSERADTSVEEWQEIALEHGYNYMTMPPHELLEILMIDMIAIQYATAETDEDTARELRRAGALLSALTAMTVANLGQLREGRRWWRTARDLADGAGDPVVSTWVRGREVVRALYEQRPVETVIAMADEYEEMFGDAAPEALPELLGGKAQALALAGRAAEARSYLPKLEEVCAALPRTVMEQGRSVFGWSHDRLRFTQSFVHSFNGDFAKADEARRAAIELYPDTYRRGPAQIELQAAMCLAKIGDASGAARHAQDVLEGLPGADYIRPIVDLSHRVLNAIPASADRLPEVRSYREFLTATPQIRS</sequence>
<dbReference type="InterPro" id="IPR001387">
    <property type="entry name" value="Cro/C1-type_HTH"/>
</dbReference>
<dbReference type="InterPro" id="IPR010982">
    <property type="entry name" value="Lambda_DNA-bd_dom_sf"/>
</dbReference>
<evidence type="ECO:0000313" key="3">
    <source>
        <dbReference type="Proteomes" id="UP000198415"/>
    </source>
</evidence>
<protein>
    <submittedName>
        <fullName evidence="2">Helix-turn-helix domain-containing protein</fullName>
    </submittedName>
</protein>
<evidence type="ECO:0000313" key="2">
    <source>
        <dbReference type="EMBL" id="SNS97817.1"/>
    </source>
</evidence>
<feature type="domain" description="HTH cro/C1-type" evidence="1">
    <location>
        <begin position="12"/>
        <end position="67"/>
    </location>
</feature>
<keyword evidence="3" id="KW-1185">Reference proteome</keyword>
<dbReference type="Proteomes" id="UP000198415">
    <property type="component" value="Unassembled WGS sequence"/>
</dbReference>
<accession>A0A239IW28</accession>
<dbReference type="SUPFAM" id="SSF48452">
    <property type="entry name" value="TPR-like"/>
    <property type="match status" value="1"/>
</dbReference>
<proteinExistence type="predicted"/>
<dbReference type="InterPro" id="IPR011990">
    <property type="entry name" value="TPR-like_helical_dom_sf"/>
</dbReference>